<dbReference type="CDD" id="cd19499">
    <property type="entry name" value="RecA-like_ClpB_Hsp104-like"/>
    <property type="match status" value="1"/>
</dbReference>
<dbReference type="InterPro" id="IPR003593">
    <property type="entry name" value="AAA+_ATPase"/>
</dbReference>
<dbReference type="Pfam" id="PF10431">
    <property type="entry name" value="ClpB_D2-small"/>
    <property type="match status" value="1"/>
</dbReference>
<evidence type="ECO:0000256" key="9">
    <source>
        <dbReference type="RuleBase" id="RU004432"/>
    </source>
</evidence>
<proteinExistence type="inferred from homology"/>
<dbReference type="InterPro" id="IPR018368">
    <property type="entry name" value="ClpA/B_CS1"/>
</dbReference>
<dbReference type="InterPro" id="IPR004176">
    <property type="entry name" value="Clp_R_N"/>
</dbReference>
<dbReference type="InterPro" id="IPR001270">
    <property type="entry name" value="ClpA/B"/>
</dbReference>
<keyword evidence="6 9" id="KW-0143">Chaperone</keyword>
<dbReference type="PROSITE" id="PS00870">
    <property type="entry name" value="CLPAB_1"/>
    <property type="match status" value="1"/>
</dbReference>
<dbReference type="InterPro" id="IPR003959">
    <property type="entry name" value="ATPase_AAA_core"/>
</dbReference>
<dbReference type="PROSITE" id="PS51903">
    <property type="entry name" value="CLP_R"/>
    <property type="match status" value="1"/>
</dbReference>
<dbReference type="InterPro" id="IPR028299">
    <property type="entry name" value="ClpA/B_CS2"/>
</dbReference>
<dbReference type="InterPro" id="IPR019489">
    <property type="entry name" value="Clp_ATPase_C"/>
</dbReference>
<feature type="domain" description="Clp R" evidence="11">
    <location>
        <begin position="4"/>
        <end position="147"/>
    </location>
</feature>
<dbReference type="AlphaFoldDB" id="A0A431C327"/>
<dbReference type="PROSITE" id="PS00871">
    <property type="entry name" value="CLPAB_2"/>
    <property type="match status" value="1"/>
</dbReference>
<dbReference type="GO" id="GO:0016887">
    <property type="term" value="F:ATP hydrolysis activity"/>
    <property type="evidence" value="ECO:0007669"/>
    <property type="project" value="InterPro"/>
</dbReference>
<dbReference type="GO" id="GO:0005737">
    <property type="term" value="C:cytoplasm"/>
    <property type="evidence" value="ECO:0007669"/>
    <property type="project" value="TreeGrafter"/>
</dbReference>
<dbReference type="Pfam" id="PF00004">
    <property type="entry name" value="AAA"/>
    <property type="match status" value="1"/>
</dbReference>
<keyword evidence="4 9" id="KW-0547">Nucleotide-binding</keyword>
<sequence length="857" mass="95546">MANIQDFLTDNMLSNLESAASLAIHSKNNEVVPLHLLWALSVDSTSILNQILNKLNISKEALELEIKSRISKLATSSNVSRENIRFSNELINSLENAKGLMSANGDSYLSVDTWLISESQKSPVKEILAQFLDLREFQKELESLRAGRKIDSKTSDETLDSLNKFGIDLTLKASEGKLDPVIGREEEIERLMQILIRKTKNNPILLGEPGVGKTAIVEALAQRIIKKDVPKSLQNKKVIALDMSALIAGAKYRGEFEDRLKAVVNEVIKSENIILFIDEIHTIVGAGASEGSMDAANILKPALARGELHTIGATTLKEYRKYFEKDAALQRRFQPVNVGEPSVNEALAMLRGIKEKLEIHHNVTINDSALVAAAKLSKRYIADRFLPDKAIDLIDEAAAELKMQIESEPSSLRKVRKDIETLEVENEALKMENDEKNQKRLDEIAKELANLKEKQNALNSQFENEKSVFDDISTKKKEIDLLKNEASLAKARGEFQKAAELEYGKIPSLEKEVEILEDKWKKMSENGVLLKNQVDEDLVAGILSKWTGISVQKMLTSEKQKFLEVEKHLKESVIGQDKALSALARAIKRNKAGLNADNKPIGSFLFLGPTGVGKTQSAKALAKFLFDDEKAMIRFDMSEFMEKHSVSRLLGAPPGYIGHEEGGELTEAVRRKPYSVLLFDEVEKAHKDVFNVLLGILDDGRATDSKGVTVDFKNTIIILTSNIASSAIMNLSGKEQEDAVKNELKNFFKPEFLNRLDDIITFNPLGKDEAYEIVKLLFKDLQMSLENKGIKASLSENAALLIAKDGFDPDFGARPLRRAIYDLIEDKLSDMILADELHENDSIIIDAKDDEIIIKKA</sequence>
<comment type="similarity">
    <text evidence="1 9">Belongs to the ClpA/ClpB family.</text>
</comment>
<dbReference type="GO" id="GO:0005524">
    <property type="term" value="F:ATP binding"/>
    <property type="evidence" value="ECO:0007669"/>
    <property type="project" value="UniProtKB-KW"/>
</dbReference>
<keyword evidence="3 8" id="KW-0677">Repeat</keyword>
<dbReference type="InterPro" id="IPR050130">
    <property type="entry name" value="ClpA_ClpB"/>
</dbReference>
<evidence type="ECO:0000256" key="8">
    <source>
        <dbReference type="PROSITE-ProRule" id="PRU01251"/>
    </source>
</evidence>
<dbReference type="InterPro" id="IPR036628">
    <property type="entry name" value="Clp_N_dom_sf"/>
</dbReference>
<dbReference type="Pfam" id="PF07724">
    <property type="entry name" value="AAA_2"/>
    <property type="match status" value="1"/>
</dbReference>
<dbReference type="EMBL" id="PRBV01000003">
    <property type="protein sequence ID" value="RTJ80161.1"/>
    <property type="molecule type" value="Genomic_DNA"/>
</dbReference>
<dbReference type="InterPro" id="IPR027417">
    <property type="entry name" value="P-loop_NTPase"/>
</dbReference>
<dbReference type="Gene3D" id="1.10.1780.10">
    <property type="entry name" value="Clp, N-terminal domain"/>
    <property type="match status" value="1"/>
</dbReference>
<evidence type="ECO:0000256" key="1">
    <source>
        <dbReference type="ARBA" id="ARBA00008675"/>
    </source>
</evidence>
<dbReference type="CDD" id="cd00009">
    <property type="entry name" value="AAA"/>
    <property type="match status" value="1"/>
</dbReference>
<dbReference type="PANTHER" id="PTHR11638:SF18">
    <property type="entry name" value="HEAT SHOCK PROTEIN 104"/>
    <property type="match status" value="1"/>
</dbReference>
<evidence type="ECO:0000256" key="10">
    <source>
        <dbReference type="SAM" id="Coils"/>
    </source>
</evidence>
<dbReference type="PANTHER" id="PTHR11638">
    <property type="entry name" value="ATP-DEPENDENT CLP PROTEASE"/>
    <property type="match status" value="1"/>
</dbReference>
<dbReference type="PRINTS" id="PR00300">
    <property type="entry name" value="CLPPROTEASEA"/>
</dbReference>
<name>A0A431C327_CAMJU</name>
<comment type="subunit">
    <text evidence="7">Homohexamer. The oligomerization is ATP-dependent.</text>
</comment>
<reference evidence="12 13" key="1">
    <citation type="journal article" date="2019" name="Appl. Environ. Microbiol.">
        <title>Population genetics and characterization of Campylobacter jejuni isolates in western jackdaws and game birds in Finland.</title>
        <authorList>
            <person name="Kovanen S."/>
            <person name="Rossi M."/>
            <person name="Pohja-Mykra M."/>
            <person name="Nieminen T."/>
            <person name="Raunio-Saarnisto M."/>
            <person name="Sauvala M."/>
            <person name="Fredriksson-Ahomaa M."/>
            <person name="Hanninen M.L."/>
            <person name="Kivisto R."/>
        </authorList>
    </citation>
    <scope>NUCLEOTIDE SEQUENCE [LARGE SCALE GENOMIC DNA]</scope>
    <source>
        <strain evidence="12 13">CB313</strain>
    </source>
</reference>
<keyword evidence="10" id="KW-0175">Coiled coil</keyword>
<dbReference type="GO" id="GO:0034605">
    <property type="term" value="P:cellular response to heat"/>
    <property type="evidence" value="ECO:0007669"/>
    <property type="project" value="TreeGrafter"/>
</dbReference>
<comment type="caution">
    <text evidence="12">The sequence shown here is derived from an EMBL/GenBank/DDBJ whole genome shotgun (WGS) entry which is preliminary data.</text>
</comment>
<dbReference type="RefSeq" id="WP_126232044.1">
    <property type="nucleotide sequence ID" value="NZ_PRBK01000002.1"/>
</dbReference>
<dbReference type="Proteomes" id="UP000288507">
    <property type="component" value="Unassembled WGS sequence"/>
</dbReference>
<evidence type="ECO:0000256" key="2">
    <source>
        <dbReference type="ARBA" id="ARBA00017574"/>
    </source>
</evidence>
<dbReference type="Pfam" id="PF17871">
    <property type="entry name" value="AAA_lid_9"/>
    <property type="match status" value="1"/>
</dbReference>
<evidence type="ECO:0000256" key="3">
    <source>
        <dbReference type="ARBA" id="ARBA00022737"/>
    </source>
</evidence>
<dbReference type="InterPro" id="IPR041546">
    <property type="entry name" value="ClpA/ClpB_AAA_lid"/>
</dbReference>
<dbReference type="FunFam" id="3.40.50.300:FF:000010">
    <property type="entry name" value="Chaperone clpB 1, putative"/>
    <property type="match status" value="1"/>
</dbReference>
<evidence type="ECO:0000259" key="11">
    <source>
        <dbReference type="PROSITE" id="PS51903"/>
    </source>
</evidence>
<dbReference type="SMART" id="SM00382">
    <property type="entry name" value="AAA"/>
    <property type="match status" value="2"/>
</dbReference>
<evidence type="ECO:0000313" key="13">
    <source>
        <dbReference type="Proteomes" id="UP000288507"/>
    </source>
</evidence>
<evidence type="ECO:0000256" key="5">
    <source>
        <dbReference type="ARBA" id="ARBA00022840"/>
    </source>
</evidence>
<evidence type="ECO:0000256" key="6">
    <source>
        <dbReference type="ARBA" id="ARBA00023186"/>
    </source>
</evidence>
<evidence type="ECO:0000256" key="4">
    <source>
        <dbReference type="ARBA" id="ARBA00022741"/>
    </source>
</evidence>
<dbReference type="SUPFAM" id="SSF52540">
    <property type="entry name" value="P-loop containing nucleoside triphosphate hydrolases"/>
    <property type="match status" value="2"/>
</dbReference>
<dbReference type="FunFam" id="3.40.50.300:FF:000025">
    <property type="entry name" value="ATP-dependent Clp protease subunit"/>
    <property type="match status" value="1"/>
</dbReference>
<accession>A0A431C327</accession>
<evidence type="ECO:0000256" key="7">
    <source>
        <dbReference type="ARBA" id="ARBA00026057"/>
    </source>
</evidence>
<dbReference type="FunFam" id="3.40.50.300:FF:000120">
    <property type="entry name" value="ATP-dependent chaperone ClpB"/>
    <property type="match status" value="1"/>
</dbReference>
<keyword evidence="5 9" id="KW-0067">ATP-binding</keyword>
<evidence type="ECO:0000313" key="12">
    <source>
        <dbReference type="EMBL" id="RTJ80161.1"/>
    </source>
</evidence>
<protein>
    <recommendedName>
        <fullName evidence="2">Chaperone protein ClpB</fullName>
    </recommendedName>
</protein>
<dbReference type="SUPFAM" id="SSF81923">
    <property type="entry name" value="Double Clp-N motif"/>
    <property type="match status" value="1"/>
</dbReference>
<dbReference type="SMART" id="SM01086">
    <property type="entry name" value="ClpB_D2-small"/>
    <property type="match status" value="1"/>
</dbReference>
<dbReference type="Gene3D" id="3.40.50.300">
    <property type="entry name" value="P-loop containing nucleotide triphosphate hydrolases"/>
    <property type="match status" value="3"/>
</dbReference>
<dbReference type="Gene3D" id="1.10.8.60">
    <property type="match status" value="1"/>
</dbReference>
<dbReference type="Pfam" id="PF02861">
    <property type="entry name" value="Clp_N"/>
    <property type="match status" value="1"/>
</dbReference>
<organism evidence="12 13">
    <name type="scientific">Campylobacter jejuni</name>
    <dbReference type="NCBI Taxonomy" id="197"/>
    <lineage>
        <taxon>Bacteria</taxon>
        <taxon>Pseudomonadati</taxon>
        <taxon>Campylobacterota</taxon>
        <taxon>Epsilonproteobacteria</taxon>
        <taxon>Campylobacterales</taxon>
        <taxon>Campylobacteraceae</taxon>
        <taxon>Campylobacter</taxon>
    </lineage>
</organism>
<feature type="coiled-coil region" evidence="10">
    <location>
        <begin position="412"/>
        <end position="526"/>
    </location>
</feature>
<gene>
    <name evidence="12" type="ORF">C3H57_02775</name>
</gene>